<dbReference type="Proteomes" id="UP000032675">
    <property type="component" value="Unassembled WGS sequence"/>
</dbReference>
<dbReference type="RefSeq" id="WP_048849976.1">
    <property type="nucleotide sequence ID" value="NZ_BANI01000025.1"/>
</dbReference>
<name>A0A0D6PY71_KOMEU</name>
<comment type="caution">
    <text evidence="1">The sequence shown here is derived from an EMBL/GenBank/DDBJ whole genome shotgun (WGS) entry which is preliminary data.</text>
</comment>
<accession>A0A0D6PY71</accession>
<reference evidence="1 2" key="1">
    <citation type="submission" date="2012-11" db="EMBL/GenBank/DDBJ databases">
        <title>Whole genome sequence of Gluconacetobacter europaeus NBRC3261.</title>
        <authorList>
            <person name="Azuma Y."/>
            <person name="Higashiura N."/>
            <person name="Hirakawa H."/>
            <person name="Matsushita K."/>
        </authorList>
    </citation>
    <scope>NUCLEOTIDE SEQUENCE [LARGE SCALE GENOMIC DNA]</scope>
    <source>
        <strain evidence="1 2">NBRC 3261</strain>
    </source>
</reference>
<dbReference type="EMBL" id="BANI01000025">
    <property type="protein sequence ID" value="GAN95461.1"/>
    <property type="molecule type" value="Genomic_DNA"/>
</dbReference>
<sequence>MSGDLTRIEPPEKVISLDTMRWQPLGPGAAVVFSAQDETRARAMIADIQRDCLDGDGPFRQRLLELHRVSRALDLIRLLSKNFAGRGTVTVLEFVEVRRAWDALQASVLAEKIREAGDGQ</sequence>
<dbReference type="AlphaFoldDB" id="A0A0D6PY71"/>
<evidence type="ECO:0000313" key="1">
    <source>
        <dbReference type="EMBL" id="GAN95461.1"/>
    </source>
</evidence>
<evidence type="ECO:0000313" key="2">
    <source>
        <dbReference type="Proteomes" id="UP000032675"/>
    </source>
</evidence>
<organism evidence="1 2">
    <name type="scientific">Komagataeibacter europaeus NBRC 3261</name>
    <dbReference type="NCBI Taxonomy" id="1234669"/>
    <lineage>
        <taxon>Bacteria</taxon>
        <taxon>Pseudomonadati</taxon>
        <taxon>Pseudomonadota</taxon>
        <taxon>Alphaproteobacteria</taxon>
        <taxon>Acetobacterales</taxon>
        <taxon>Acetobacteraceae</taxon>
        <taxon>Komagataeibacter</taxon>
    </lineage>
</organism>
<gene>
    <name evidence="1" type="ORF">Geu3261_0025_017</name>
</gene>
<proteinExistence type="predicted"/>
<protein>
    <submittedName>
        <fullName evidence="1">Uncharacterized protein</fullName>
    </submittedName>
</protein>